<dbReference type="RefSeq" id="WP_181517105.1">
    <property type="nucleotide sequence ID" value="NZ_JABFUB010000014.1"/>
</dbReference>
<dbReference type="Proteomes" id="UP000518091">
    <property type="component" value="Unassembled WGS sequence"/>
</dbReference>
<dbReference type="AlphaFoldDB" id="A0A7V9W565"/>
<reference evidence="2 4" key="1">
    <citation type="submission" date="2020-05" db="EMBL/GenBank/DDBJ databases">
        <title>Comparative genomic analysis of denitrifying bacteria from Halomonas genus.</title>
        <authorList>
            <person name="Wang L."/>
            <person name="Shao Z."/>
        </authorList>
    </citation>
    <scope>NUCLEOTIDE SEQUENCE [LARGE SCALE GENOMIC DNA]</scope>
    <source>
        <strain evidence="2 4">DSM 17331</strain>
    </source>
</reference>
<dbReference type="Proteomes" id="UP000814353">
    <property type="component" value="Unassembled WGS sequence"/>
</dbReference>
<gene>
    <name evidence="1" type="ORF">H1D44_20395</name>
    <name evidence="2" type="ORF">HOP48_15480</name>
</gene>
<evidence type="ECO:0008006" key="5">
    <source>
        <dbReference type="Google" id="ProtNLM"/>
    </source>
</evidence>
<evidence type="ECO:0000313" key="3">
    <source>
        <dbReference type="Proteomes" id="UP000518091"/>
    </source>
</evidence>
<proteinExistence type="predicted"/>
<dbReference type="EMBL" id="JABFUB010000014">
    <property type="protein sequence ID" value="MCG6662939.1"/>
    <property type="molecule type" value="Genomic_DNA"/>
</dbReference>
<reference evidence="1 3" key="2">
    <citation type="submission" date="2020-07" db="EMBL/GenBank/DDBJ databases">
        <title>Identification of Halomonas strains.</title>
        <authorList>
            <person name="Xiao Z."/>
            <person name="Shen J."/>
        </authorList>
    </citation>
    <scope>NUCLEOTIDE SEQUENCE [LARGE SCALE GENOMIC DNA]</scope>
    <source>
        <strain evidence="1 3">DSM 17331</strain>
    </source>
</reference>
<evidence type="ECO:0000313" key="1">
    <source>
        <dbReference type="EMBL" id="MBA2781237.1"/>
    </source>
</evidence>
<dbReference type="Gene3D" id="2.130.10.10">
    <property type="entry name" value="YVTN repeat-like/Quinoprotein amine dehydrogenase"/>
    <property type="match status" value="1"/>
</dbReference>
<sequence>MWSKVSNEFMREDKPYGVGDFRIYEKSVITMKLTKPETTYKPRTDEEIEAGVSLEYSESWMASPSERANRRSVRILAGELDSQISSRFEEPAQQADWWLSPNWDTIYLATGWTDRTQENIPGQRFLPQLTQLFKSTDQGQEWEKLRWPEDQNITFLRFIDAQRGYLIGWGPRVWRTRDGGDHWDELPVPEGSRNPENPRQQFDLVALGQDNVLRMAFYDHAADVSRIHALPWGEDTSEQAFTIPGHVVMDIAANTEGNVYVLATQGAPYFSLPSDERDAPRPSVVWSWNEDTLHELHEFPPELKGYALYLTPSDGLLFDGIDESSLLSRNVTAVSYDGGASWKIEDEGSSSQGAYYDVQTGTRWRVEGYSLYRREIP</sequence>
<protein>
    <recommendedName>
        <fullName evidence="5">Glycosyl hydrolase</fullName>
    </recommendedName>
</protein>
<comment type="caution">
    <text evidence="1">The sequence shown here is derived from an EMBL/GenBank/DDBJ whole genome shotgun (WGS) entry which is preliminary data.</text>
</comment>
<dbReference type="InterPro" id="IPR015943">
    <property type="entry name" value="WD40/YVTN_repeat-like_dom_sf"/>
</dbReference>
<organism evidence="1 3">
    <name type="scientific">Billgrantia kenyensis</name>
    <dbReference type="NCBI Taxonomy" id="321266"/>
    <lineage>
        <taxon>Bacteria</taxon>
        <taxon>Pseudomonadati</taxon>
        <taxon>Pseudomonadota</taxon>
        <taxon>Gammaproteobacteria</taxon>
        <taxon>Oceanospirillales</taxon>
        <taxon>Halomonadaceae</taxon>
        <taxon>Billgrantia</taxon>
    </lineage>
</organism>
<accession>A0A7V9W565</accession>
<evidence type="ECO:0000313" key="4">
    <source>
        <dbReference type="Proteomes" id="UP000814353"/>
    </source>
</evidence>
<name>A0A7V9W565_9GAMM</name>
<evidence type="ECO:0000313" key="2">
    <source>
        <dbReference type="EMBL" id="MCG6662939.1"/>
    </source>
</evidence>
<dbReference type="SUPFAM" id="SSF110296">
    <property type="entry name" value="Oligoxyloglucan reducing end-specific cellobiohydrolase"/>
    <property type="match status" value="1"/>
</dbReference>
<dbReference type="EMBL" id="JACEFT010000060">
    <property type="protein sequence ID" value="MBA2781237.1"/>
    <property type="molecule type" value="Genomic_DNA"/>
</dbReference>
<keyword evidence="4" id="KW-1185">Reference proteome</keyword>